<dbReference type="InterPro" id="IPR009777">
    <property type="entry name" value="ZapD"/>
</dbReference>
<dbReference type="GO" id="GO:0032153">
    <property type="term" value="C:cell division site"/>
    <property type="evidence" value="ECO:0007669"/>
    <property type="project" value="TreeGrafter"/>
</dbReference>
<dbReference type="SUPFAM" id="SSF160950">
    <property type="entry name" value="YacF-like"/>
    <property type="match status" value="1"/>
</dbReference>
<keyword evidence="2 5" id="KW-0132">Cell division</keyword>
<dbReference type="EMBL" id="UOFX01000041">
    <property type="protein sequence ID" value="VAX08755.1"/>
    <property type="molecule type" value="Genomic_DNA"/>
</dbReference>
<evidence type="ECO:0000256" key="4">
    <source>
        <dbReference type="ARBA" id="ARBA00023306"/>
    </source>
</evidence>
<dbReference type="PANTHER" id="PTHR39455">
    <property type="entry name" value="CELL DIVISION PROTEIN ZAPD"/>
    <property type="match status" value="1"/>
</dbReference>
<dbReference type="GO" id="GO:0043093">
    <property type="term" value="P:FtsZ-dependent cytokinesis"/>
    <property type="evidence" value="ECO:0007669"/>
    <property type="project" value="TreeGrafter"/>
</dbReference>
<dbReference type="Gene3D" id="2.60.440.10">
    <property type="entry name" value="YacF-like domains"/>
    <property type="match status" value="1"/>
</dbReference>
<keyword evidence="4" id="KW-0131">Cell cycle</keyword>
<dbReference type="PANTHER" id="PTHR39455:SF1">
    <property type="entry name" value="CELL DIVISION PROTEIN ZAPD"/>
    <property type="match status" value="1"/>
</dbReference>
<dbReference type="HAMAP" id="MF_01092">
    <property type="entry name" value="ZapD"/>
    <property type="match status" value="1"/>
</dbReference>
<dbReference type="InterPro" id="IPR036268">
    <property type="entry name" value="ZapD_sf"/>
</dbReference>
<evidence type="ECO:0000256" key="2">
    <source>
        <dbReference type="ARBA" id="ARBA00022618"/>
    </source>
</evidence>
<reference evidence="5" key="1">
    <citation type="submission" date="2018-06" db="EMBL/GenBank/DDBJ databases">
        <authorList>
            <person name="Zhirakovskaya E."/>
        </authorList>
    </citation>
    <scope>NUCLEOTIDE SEQUENCE</scope>
</reference>
<keyword evidence="3" id="KW-0717">Septation</keyword>
<accession>A0A3B1BR20</accession>
<dbReference type="NCBIfam" id="NF003656">
    <property type="entry name" value="PRK05287.1-4"/>
    <property type="match status" value="1"/>
</dbReference>
<gene>
    <name evidence="5" type="ORF">MNBD_GAMMA26-1043</name>
</gene>
<proteinExistence type="inferred from homology"/>
<keyword evidence="1" id="KW-0963">Cytoplasm</keyword>
<name>A0A3B1BR20_9ZZZZ</name>
<evidence type="ECO:0000256" key="1">
    <source>
        <dbReference type="ARBA" id="ARBA00022490"/>
    </source>
</evidence>
<evidence type="ECO:0000256" key="3">
    <source>
        <dbReference type="ARBA" id="ARBA00023210"/>
    </source>
</evidence>
<sequence>MTNQIIYEHPLNERIRTLLRLEHLFQRIAFHLSQPDAWSSRAAINGLLDIISILTRSDIRSEVTKELERYTTNLGKIRSTQGIDIQHLDEIMRNLEANMENLHKTSTQVGRDLREDSFLNSIVQRSSIPGGNCAFDLPHYHYWLQQPPEARLKDLQNWFCELEPLQKATQLLLSLTRDSTRSTNERANAGLFKYTLEAQTPAQLVCIGLSMESRVFPVISGGKHRFAIRFLEPNMVGKATQTKRDVEFSLICCTF</sequence>
<evidence type="ECO:0000313" key="5">
    <source>
        <dbReference type="EMBL" id="VAX08755.1"/>
    </source>
</evidence>
<dbReference type="InterPro" id="IPR027462">
    <property type="entry name" value="ZapD_C"/>
</dbReference>
<dbReference type="GO" id="GO:0000917">
    <property type="term" value="P:division septum assembly"/>
    <property type="evidence" value="ECO:0007669"/>
    <property type="project" value="UniProtKB-KW"/>
</dbReference>
<dbReference type="Pfam" id="PF07072">
    <property type="entry name" value="ZapD"/>
    <property type="match status" value="1"/>
</dbReference>
<dbReference type="Gene3D" id="1.10.3900.10">
    <property type="entry name" value="YacF-like"/>
    <property type="match status" value="1"/>
</dbReference>
<dbReference type="AlphaFoldDB" id="A0A3B1BR20"/>
<protein>
    <submittedName>
        <fullName evidence="5">Cell division protein ZapD</fullName>
    </submittedName>
</protein>
<organism evidence="5">
    <name type="scientific">hydrothermal vent metagenome</name>
    <dbReference type="NCBI Taxonomy" id="652676"/>
    <lineage>
        <taxon>unclassified sequences</taxon>
        <taxon>metagenomes</taxon>
        <taxon>ecological metagenomes</taxon>
    </lineage>
</organism>